<sequence length="156" mass="17393">MENEQVKQKFPIGMILILILIGWGALGLLLGMFKIPMSQLGPVVVSGAGAIIMNLIIVGILATIFYGIIKRLKWAKKLAIGWYIFSMILAPINLISFLANKTMYDSYYQKFLTPETYALMTPAVITGSLISVLVFGWIIGLIITIYLARKKDFFVN</sequence>
<feature type="transmembrane region" description="Helical" evidence="1">
    <location>
        <begin position="119"/>
        <end position="148"/>
    </location>
</feature>
<name>A0A0G1N8D4_9BACT</name>
<keyword evidence="1" id="KW-0472">Membrane</keyword>
<dbReference type="Proteomes" id="UP000034922">
    <property type="component" value="Unassembled WGS sequence"/>
</dbReference>
<feature type="transmembrane region" description="Helical" evidence="1">
    <location>
        <begin position="45"/>
        <end position="68"/>
    </location>
</feature>
<dbReference type="EMBL" id="LCLM01000025">
    <property type="protein sequence ID" value="KKU16766.1"/>
    <property type="molecule type" value="Genomic_DNA"/>
</dbReference>
<evidence type="ECO:0000313" key="3">
    <source>
        <dbReference type="Proteomes" id="UP000034922"/>
    </source>
</evidence>
<reference evidence="2 3" key="1">
    <citation type="journal article" date="2015" name="Nature">
        <title>rRNA introns, odd ribosomes, and small enigmatic genomes across a large radiation of phyla.</title>
        <authorList>
            <person name="Brown C.T."/>
            <person name="Hug L.A."/>
            <person name="Thomas B.C."/>
            <person name="Sharon I."/>
            <person name="Castelle C.J."/>
            <person name="Singh A."/>
            <person name="Wilkins M.J."/>
            <person name="Williams K.H."/>
            <person name="Banfield J.F."/>
        </authorList>
    </citation>
    <scope>NUCLEOTIDE SEQUENCE [LARGE SCALE GENOMIC DNA]</scope>
</reference>
<protein>
    <submittedName>
        <fullName evidence="2">Uncharacterized protein</fullName>
    </submittedName>
</protein>
<gene>
    <name evidence="2" type="ORF">UX25_C0025G0012</name>
</gene>
<proteinExistence type="predicted"/>
<keyword evidence="1" id="KW-1133">Transmembrane helix</keyword>
<feature type="transmembrane region" description="Helical" evidence="1">
    <location>
        <begin position="80"/>
        <end position="99"/>
    </location>
</feature>
<keyword evidence="1" id="KW-0812">Transmembrane</keyword>
<evidence type="ECO:0000313" key="2">
    <source>
        <dbReference type="EMBL" id="KKU16766.1"/>
    </source>
</evidence>
<comment type="caution">
    <text evidence="2">The sequence shown here is derived from an EMBL/GenBank/DDBJ whole genome shotgun (WGS) entry which is preliminary data.</text>
</comment>
<feature type="transmembrane region" description="Helical" evidence="1">
    <location>
        <begin position="12"/>
        <end position="33"/>
    </location>
</feature>
<organism evidence="2 3">
    <name type="scientific">Candidatus Woesebacteria bacterium GW2011_GWC2_45_9</name>
    <dbReference type="NCBI Taxonomy" id="1618589"/>
    <lineage>
        <taxon>Bacteria</taxon>
        <taxon>Candidatus Woeseibacteriota</taxon>
    </lineage>
</organism>
<dbReference type="AlphaFoldDB" id="A0A0G1N8D4"/>
<evidence type="ECO:0000256" key="1">
    <source>
        <dbReference type="SAM" id="Phobius"/>
    </source>
</evidence>
<accession>A0A0G1N8D4</accession>